<keyword evidence="13" id="KW-1185">Reference proteome</keyword>
<dbReference type="PANTHER" id="PTHR43562:SF3">
    <property type="entry name" value="SODIUM ION_PROTON EXCHANGER (EUROFUNG)"/>
    <property type="match status" value="1"/>
</dbReference>
<keyword evidence="8 10" id="KW-0472">Membrane</keyword>
<evidence type="ECO:0000256" key="2">
    <source>
        <dbReference type="ARBA" id="ARBA00022448"/>
    </source>
</evidence>
<evidence type="ECO:0000256" key="3">
    <source>
        <dbReference type="ARBA" id="ARBA00022449"/>
    </source>
</evidence>
<evidence type="ECO:0000256" key="7">
    <source>
        <dbReference type="ARBA" id="ARBA00023065"/>
    </source>
</evidence>
<evidence type="ECO:0000256" key="8">
    <source>
        <dbReference type="ARBA" id="ARBA00023136"/>
    </source>
</evidence>
<dbReference type="GO" id="GO:0016020">
    <property type="term" value="C:membrane"/>
    <property type="evidence" value="ECO:0007669"/>
    <property type="project" value="UniProtKB-SubCell"/>
</dbReference>
<feature type="domain" description="Cation/H+ exchanger transmembrane" evidence="11">
    <location>
        <begin position="18"/>
        <end position="376"/>
    </location>
</feature>
<dbReference type="GO" id="GO:1902600">
    <property type="term" value="P:proton transmembrane transport"/>
    <property type="evidence" value="ECO:0007669"/>
    <property type="project" value="InterPro"/>
</dbReference>
<gene>
    <name evidence="12" type="primary">nhaS3_1</name>
    <name evidence="12" type="ORF">Mal4_04460</name>
</gene>
<evidence type="ECO:0000313" key="12">
    <source>
        <dbReference type="EMBL" id="QDU36163.1"/>
    </source>
</evidence>
<dbReference type="InterPro" id="IPR038770">
    <property type="entry name" value="Na+/solute_symporter_sf"/>
</dbReference>
<keyword evidence="9" id="KW-0739">Sodium transport</keyword>
<keyword evidence="5 10" id="KW-1133">Transmembrane helix</keyword>
<evidence type="ECO:0000256" key="1">
    <source>
        <dbReference type="ARBA" id="ARBA00004141"/>
    </source>
</evidence>
<feature type="transmembrane region" description="Helical" evidence="10">
    <location>
        <begin position="121"/>
        <end position="140"/>
    </location>
</feature>
<evidence type="ECO:0000259" key="11">
    <source>
        <dbReference type="Pfam" id="PF00999"/>
    </source>
</evidence>
<feature type="transmembrane region" description="Helical" evidence="10">
    <location>
        <begin position="357"/>
        <end position="377"/>
    </location>
</feature>
<feature type="transmembrane region" description="Helical" evidence="10">
    <location>
        <begin position="152"/>
        <end position="171"/>
    </location>
</feature>
<feature type="transmembrane region" description="Helical" evidence="10">
    <location>
        <begin position="223"/>
        <end position="256"/>
    </location>
</feature>
<evidence type="ECO:0000256" key="9">
    <source>
        <dbReference type="ARBA" id="ARBA00023201"/>
    </source>
</evidence>
<dbReference type="RefSeq" id="WP_145366856.1">
    <property type="nucleotide sequence ID" value="NZ_CP036275.1"/>
</dbReference>
<dbReference type="OrthoDB" id="9793589at2"/>
<name>A0A517Z124_9PLAN</name>
<comment type="subcellular location">
    <subcellularLocation>
        <location evidence="1">Membrane</location>
        <topology evidence="1">Multi-pass membrane protein</topology>
    </subcellularLocation>
</comment>
<evidence type="ECO:0000256" key="6">
    <source>
        <dbReference type="ARBA" id="ARBA00023053"/>
    </source>
</evidence>
<dbReference type="EMBL" id="CP036275">
    <property type="protein sequence ID" value="QDU36163.1"/>
    <property type="molecule type" value="Genomic_DNA"/>
</dbReference>
<feature type="transmembrane region" description="Helical" evidence="10">
    <location>
        <begin position="268"/>
        <end position="292"/>
    </location>
</feature>
<evidence type="ECO:0000256" key="5">
    <source>
        <dbReference type="ARBA" id="ARBA00022989"/>
    </source>
</evidence>
<evidence type="ECO:0000256" key="4">
    <source>
        <dbReference type="ARBA" id="ARBA00022692"/>
    </source>
</evidence>
<feature type="transmembrane region" description="Helical" evidence="10">
    <location>
        <begin position="183"/>
        <end position="203"/>
    </location>
</feature>
<keyword evidence="2" id="KW-0813">Transport</keyword>
<proteinExistence type="predicted"/>
<feature type="transmembrane region" description="Helical" evidence="10">
    <location>
        <begin position="298"/>
        <end position="321"/>
    </location>
</feature>
<keyword evidence="3" id="KW-0050">Antiport</keyword>
<protein>
    <submittedName>
        <fullName evidence="12">High-affinity Na(+)/H(+) antiporter NhaS3</fullName>
    </submittedName>
</protein>
<keyword evidence="6" id="KW-0915">Sodium</keyword>
<keyword evidence="7" id="KW-0406">Ion transport</keyword>
<evidence type="ECO:0000313" key="13">
    <source>
        <dbReference type="Proteomes" id="UP000320496"/>
    </source>
</evidence>
<dbReference type="InterPro" id="IPR006153">
    <property type="entry name" value="Cation/H_exchanger_TM"/>
</dbReference>
<dbReference type="KEGG" id="mri:Mal4_04460"/>
<sequence>MNGSDVPELLGLLFVVLLAARLAGILARRLNQPAVLGELLVGMLLGSSATGLISGAEDVLRVFAELGIVILLFQIGLETDLVRLLEVGAAALAVALVGLVLPFGLGYALCRWWDYGTFEAIAVGATLAVTGIGVTARVLSELNLLDSNEGRIVLGAAVIDDILGLVMLAVVEGISRGESPSGWRVVGLTALSLGFLAATMVLGKRVVPPVVRWFSRVDLAGSASIVALTIALGLAWLSAQAGSAVIIGAFAAGLLLRRTPQARDIEAGLLHIGHLFVPVFFVCVGAGVNLQVLGDPRLLGVILLLFLVAVAGKLASGYALYWIDCRRSFVGAAMVPRGAVGLVFARVAGEAGLLDETMYNAVTVMVVLTTLVGPALMRMLSPPPTGRGSHRRIASDVLVTEP</sequence>
<dbReference type="Gene3D" id="1.20.1530.20">
    <property type="match status" value="1"/>
</dbReference>
<evidence type="ECO:0000256" key="10">
    <source>
        <dbReference type="SAM" id="Phobius"/>
    </source>
</evidence>
<dbReference type="PANTHER" id="PTHR43562">
    <property type="entry name" value="NAPA-TYPE SODIUM/HYDROGEN ANTIPORTER"/>
    <property type="match status" value="1"/>
</dbReference>
<feature type="transmembrane region" description="Helical" evidence="10">
    <location>
        <begin position="89"/>
        <end position="109"/>
    </location>
</feature>
<feature type="transmembrane region" description="Helical" evidence="10">
    <location>
        <begin position="328"/>
        <end position="345"/>
    </location>
</feature>
<feature type="transmembrane region" description="Helical" evidence="10">
    <location>
        <begin position="33"/>
        <end position="52"/>
    </location>
</feature>
<dbReference type="AlphaFoldDB" id="A0A517Z124"/>
<dbReference type="GO" id="GO:0015297">
    <property type="term" value="F:antiporter activity"/>
    <property type="evidence" value="ECO:0007669"/>
    <property type="project" value="UniProtKB-KW"/>
</dbReference>
<dbReference type="GO" id="GO:0006814">
    <property type="term" value="P:sodium ion transport"/>
    <property type="evidence" value="ECO:0007669"/>
    <property type="project" value="UniProtKB-KW"/>
</dbReference>
<dbReference type="Pfam" id="PF00999">
    <property type="entry name" value="Na_H_Exchanger"/>
    <property type="match status" value="1"/>
</dbReference>
<keyword evidence="4 10" id="KW-0812">Transmembrane</keyword>
<dbReference type="Proteomes" id="UP000320496">
    <property type="component" value="Chromosome"/>
</dbReference>
<reference evidence="12 13" key="1">
    <citation type="submission" date="2019-02" db="EMBL/GenBank/DDBJ databases">
        <title>Deep-cultivation of Planctomycetes and their phenomic and genomic characterization uncovers novel biology.</title>
        <authorList>
            <person name="Wiegand S."/>
            <person name="Jogler M."/>
            <person name="Boedeker C."/>
            <person name="Pinto D."/>
            <person name="Vollmers J."/>
            <person name="Rivas-Marin E."/>
            <person name="Kohn T."/>
            <person name="Peeters S.H."/>
            <person name="Heuer A."/>
            <person name="Rast P."/>
            <person name="Oberbeckmann S."/>
            <person name="Bunk B."/>
            <person name="Jeske O."/>
            <person name="Meyerdierks A."/>
            <person name="Storesund J.E."/>
            <person name="Kallscheuer N."/>
            <person name="Luecker S."/>
            <person name="Lage O.M."/>
            <person name="Pohl T."/>
            <person name="Merkel B.J."/>
            <person name="Hornburger P."/>
            <person name="Mueller R.-W."/>
            <person name="Bruemmer F."/>
            <person name="Labrenz M."/>
            <person name="Spormann A.M."/>
            <person name="Op den Camp H."/>
            <person name="Overmann J."/>
            <person name="Amann R."/>
            <person name="Jetten M.S.M."/>
            <person name="Mascher T."/>
            <person name="Medema M.H."/>
            <person name="Devos D.P."/>
            <person name="Kaster A.-K."/>
            <person name="Ovreas L."/>
            <person name="Rohde M."/>
            <person name="Galperin M.Y."/>
            <person name="Jogler C."/>
        </authorList>
    </citation>
    <scope>NUCLEOTIDE SEQUENCE [LARGE SCALE GENOMIC DNA]</scope>
    <source>
        <strain evidence="12 13">Mal4</strain>
    </source>
</reference>
<organism evidence="12 13">
    <name type="scientific">Maioricimonas rarisocia</name>
    <dbReference type="NCBI Taxonomy" id="2528026"/>
    <lineage>
        <taxon>Bacteria</taxon>
        <taxon>Pseudomonadati</taxon>
        <taxon>Planctomycetota</taxon>
        <taxon>Planctomycetia</taxon>
        <taxon>Planctomycetales</taxon>
        <taxon>Planctomycetaceae</taxon>
        <taxon>Maioricimonas</taxon>
    </lineage>
</organism>
<accession>A0A517Z124</accession>